<dbReference type="Gramene" id="mRNA:HanXRQr2_Chr15g0691781">
    <property type="protein sequence ID" value="CDS:HanXRQr2_Chr15g0691781.1"/>
    <property type="gene ID" value="HanXRQr2_Chr15g0691781"/>
</dbReference>
<gene>
    <name evidence="1" type="ORF">HanXRQr2_Chr15g0691781</name>
</gene>
<dbReference type="EMBL" id="MNCJ02000330">
    <property type="protein sequence ID" value="KAF5764415.1"/>
    <property type="molecule type" value="Genomic_DNA"/>
</dbReference>
<comment type="caution">
    <text evidence="1">The sequence shown here is derived from an EMBL/GenBank/DDBJ whole genome shotgun (WGS) entry which is preliminary data.</text>
</comment>
<reference evidence="1" key="1">
    <citation type="journal article" date="2017" name="Nature">
        <title>The sunflower genome provides insights into oil metabolism, flowering and Asterid evolution.</title>
        <authorList>
            <person name="Badouin H."/>
            <person name="Gouzy J."/>
            <person name="Grassa C.J."/>
            <person name="Murat F."/>
            <person name="Staton S.E."/>
            <person name="Cottret L."/>
            <person name="Lelandais-Briere C."/>
            <person name="Owens G.L."/>
            <person name="Carrere S."/>
            <person name="Mayjonade B."/>
            <person name="Legrand L."/>
            <person name="Gill N."/>
            <person name="Kane N.C."/>
            <person name="Bowers J.E."/>
            <person name="Hubner S."/>
            <person name="Bellec A."/>
            <person name="Berard A."/>
            <person name="Berges H."/>
            <person name="Blanchet N."/>
            <person name="Boniface M.C."/>
            <person name="Brunel D."/>
            <person name="Catrice O."/>
            <person name="Chaidir N."/>
            <person name="Claudel C."/>
            <person name="Donnadieu C."/>
            <person name="Faraut T."/>
            <person name="Fievet G."/>
            <person name="Helmstetter N."/>
            <person name="King M."/>
            <person name="Knapp S.J."/>
            <person name="Lai Z."/>
            <person name="Le Paslier M.C."/>
            <person name="Lippi Y."/>
            <person name="Lorenzon L."/>
            <person name="Mandel J.R."/>
            <person name="Marage G."/>
            <person name="Marchand G."/>
            <person name="Marquand E."/>
            <person name="Bret-Mestries E."/>
            <person name="Morien E."/>
            <person name="Nambeesan S."/>
            <person name="Nguyen T."/>
            <person name="Pegot-Espagnet P."/>
            <person name="Pouilly N."/>
            <person name="Raftis F."/>
            <person name="Sallet E."/>
            <person name="Schiex T."/>
            <person name="Thomas J."/>
            <person name="Vandecasteele C."/>
            <person name="Vares D."/>
            <person name="Vear F."/>
            <person name="Vautrin S."/>
            <person name="Crespi M."/>
            <person name="Mangin B."/>
            <person name="Burke J.M."/>
            <person name="Salse J."/>
            <person name="Munos S."/>
            <person name="Vincourt P."/>
            <person name="Rieseberg L.H."/>
            <person name="Langlade N.B."/>
        </authorList>
    </citation>
    <scope>NUCLEOTIDE SEQUENCE</scope>
    <source>
        <tissue evidence="1">Leaves</tissue>
    </source>
</reference>
<sequence length="86" mass="9935">MGLDADLGPGELDVTNPGLVCRRWKKLGQTVCFATLWRSSLARNAAEFNGRSMSVLEIVEIIKEDSYIWFKNRTRDKLIDWWLAYV</sequence>
<proteinExistence type="predicted"/>
<protein>
    <submittedName>
        <fullName evidence="1">Uncharacterized protein</fullName>
    </submittedName>
</protein>
<accession>A0A9K3DZM5</accession>
<organism evidence="1 2">
    <name type="scientific">Helianthus annuus</name>
    <name type="common">Common sunflower</name>
    <dbReference type="NCBI Taxonomy" id="4232"/>
    <lineage>
        <taxon>Eukaryota</taxon>
        <taxon>Viridiplantae</taxon>
        <taxon>Streptophyta</taxon>
        <taxon>Embryophyta</taxon>
        <taxon>Tracheophyta</taxon>
        <taxon>Spermatophyta</taxon>
        <taxon>Magnoliopsida</taxon>
        <taxon>eudicotyledons</taxon>
        <taxon>Gunneridae</taxon>
        <taxon>Pentapetalae</taxon>
        <taxon>asterids</taxon>
        <taxon>campanulids</taxon>
        <taxon>Asterales</taxon>
        <taxon>Asteraceae</taxon>
        <taxon>Asteroideae</taxon>
        <taxon>Heliantheae alliance</taxon>
        <taxon>Heliantheae</taxon>
        <taxon>Helianthus</taxon>
    </lineage>
</organism>
<dbReference type="Proteomes" id="UP000215914">
    <property type="component" value="Unassembled WGS sequence"/>
</dbReference>
<name>A0A9K3DZM5_HELAN</name>
<keyword evidence="2" id="KW-1185">Reference proteome</keyword>
<evidence type="ECO:0000313" key="1">
    <source>
        <dbReference type="EMBL" id="KAF5764415.1"/>
    </source>
</evidence>
<reference evidence="1" key="2">
    <citation type="submission" date="2020-06" db="EMBL/GenBank/DDBJ databases">
        <title>Helianthus annuus Genome sequencing and assembly Release 2.</title>
        <authorList>
            <person name="Gouzy J."/>
            <person name="Langlade N."/>
            <person name="Munos S."/>
        </authorList>
    </citation>
    <scope>NUCLEOTIDE SEQUENCE</scope>
    <source>
        <tissue evidence="1">Leaves</tissue>
    </source>
</reference>
<dbReference type="AlphaFoldDB" id="A0A9K3DZM5"/>
<evidence type="ECO:0000313" key="2">
    <source>
        <dbReference type="Proteomes" id="UP000215914"/>
    </source>
</evidence>